<dbReference type="RefSeq" id="WP_302881124.1">
    <property type="nucleotide sequence ID" value="NZ_JAUMKJ010000057.1"/>
</dbReference>
<dbReference type="Proteomes" id="UP001168883">
    <property type="component" value="Unassembled WGS sequence"/>
</dbReference>
<organism evidence="1 2">
    <name type="scientific">Paenibacillus ehimensis</name>
    <dbReference type="NCBI Taxonomy" id="79264"/>
    <lineage>
        <taxon>Bacteria</taxon>
        <taxon>Bacillati</taxon>
        <taxon>Bacillota</taxon>
        <taxon>Bacilli</taxon>
        <taxon>Bacillales</taxon>
        <taxon>Paenibacillaceae</taxon>
        <taxon>Paenibacillus</taxon>
    </lineage>
</organism>
<accession>A0ABT8VJL9</accession>
<proteinExistence type="predicted"/>
<keyword evidence="2" id="KW-1185">Reference proteome</keyword>
<comment type="caution">
    <text evidence="1">The sequence shown here is derived from an EMBL/GenBank/DDBJ whole genome shotgun (WGS) entry which is preliminary data.</text>
</comment>
<name>A0ABT8VJL9_9BACL</name>
<gene>
    <name evidence="1" type="ORF">Q3C12_29800</name>
</gene>
<reference evidence="1" key="1">
    <citation type="submission" date="2023-07" db="EMBL/GenBank/DDBJ databases">
        <authorList>
            <person name="Aktuganov G."/>
            <person name="Boyko T."/>
            <person name="Delegan Y."/>
            <person name="Galimzianova N."/>
            <person name="Gilvanova E."/>
            <person name="Korobov V."/>
            <person name="Kuzmina L."/>
            <person name="Melentiev A."/>
            <person name="Milman P."/>
            <person name="Ryabova A."/>
            <person name="Stupak E."/>
            <person name="Yasakov T."/>
            <person name="Zharikova N."/>
            <person name="Zhurenko E."/>
        </authorList>
    </citation>
    <scope>NUCLEOTIDE SEQUENCE</scope>
    <source>
        <strain evidence="1">IB-739</strain>
    </source>
</reference>
<evidence type="ECO:0000313" key="2">
    <source>
        <dbReference type="Proteomes" id="UP001168883"/>
    </source>
</evidence>
<dbReference type="EMBL" id="JAUMKJ010000057">
    <property type="protein sequence ID" value="MDO3681198.1"/>
    <property type="molecule type" value="Genomic_DNA"/>
</dbReference>
<sequence length="178" mass="20706">MRKNVYNLEFESYVTELNIHGYRFYRVENYTDKVVQLHHLIRSFSEVSTQPNSGSHQITGFVNIPENEDVPVFDWGFKGTALDDILLLLSMFTLRDVFVVEETLTEGDVAITADPRQYQWGGILRCSLPYVESAENVSKHRPFKYNCGFEQGICNIYSLIRTEEWRTEIQQRILSVIA</sequence>
<protein>
    <submittedName>
        <fullName evidence="1">Uncharacterized protein</fullName>
    </submittedName>
</protein>
<evidence type="ECO:0000313" key="1">
    <source>
        <dbReference type="EMBL" id="MDO3681198.1"/>
    </source>
</evidence>